<accession>A0A015K7H3</accession>
<organism evidence="1 2">
    <name type="scientific">Rhizophagus irregularis (strain DAOM 197198w)</name>
    <name type="common">Glomus intraradices</name>
    <dbReference type="NCBI Taxonomy" id="1432141"/>
    <lineage>
        <taxon>Eukaryota</taxon>
        <taxon>Fungi</taxon>
        <taxon>Fungi incertae sedis</taxon>
        <taxon>Mucoromycota</taxon>
        <taxon>Glomeromycotina</taxon>
        <taxon>Glomeromycetes</taxon>
        <taxon>Glomerales</taxon>
        <taxon>Glomeraceae</taxon>
        <taxon>Rhizophagus</taxon>
    </lineage>
</organism>
<evidence type="ECO:0000313" key="1">
    <source>
        <dbReference type="EMBL" id="EXX55411.1"/>
    </source>
</evidence>
<dbReference type="AlphaFoldDB" id="A0A015K7H3"/>
<dbReference type="EMBL" id="JEMT01028196">
    <property type="protein sequence ID" value="EXX55411.1"/>
    <property type="molecule type" value="Genomic_DNA"/>
</dbReference>
<proteinExistence type="predicted"/>
<evidence type="ECO:0000313" key="2">
    <source>
        <dbReference type="Proteomes" id="UP000022910"/>
    </source>
</evidence>
<comment type="caution">
    <text evidence="1">The sequence shown here is derived from an EMBL/GenBank/DDBJ whole genome shotgun (WGS) entry which is preliminary data.</text>
</comment>
<dbReference type="HOGENOM" id="CLU_1816835_0_0_1"/>
<keyword evidence="2" id="KW-1185">Reference proteome</keyword>
<reference evidence="1 2" key="1">
    <citation type="submission" date="2014-02" db="EMBL/GenBank/DDBJ databases">
        <title>Single nucleus genome sequencing reveals high similarity among nuclei of an endomycorrhizal fungus.</title>
        <authorList>
            <person name="Lin K."/>
            <person name="Geurts R."/>
            <person name="Zhang Z."/>
            <person name="Limpens E."/>
            <person name="Saunders D.G."/>
            <person name="Mu D."/>
            <person name="Pang E."/>
            <person name="Cao H."/>
            <person name="Cha H."/>
            <person name="Lin T."/>
            <person name="Zhou Q."/>
            <person name="Shang Y."/>
            <person name="Li Y."/>
            <person name="Ivanov S."/>
            <person name="Sharma T."/>
            <person name="Velzen R.V."/>
            <person name="Ruijter N.D."/>
            <person name="Aanen D.K."/>
            <person name="Win J."/>
            <person name="Kamoun S."/>
            <person name="Bisseling T."/>
            <person name="Huang S."/>
        </authorList>
    </citation>
    <scope>NUCLEOTIDE SEQUENCE [LARGE SCALE GENOMIC DNA]</scope>
    <source>
        <strain evidence="2">DAOM197198w</strain>
    </source>
</reference>
<name>A0A015K7H3_RHIIW</name>
<protein>
    <submittedName>
        <fullName evidence="1">Uncharacterized protein</fullName>
    </submittedName>
</protein>
<gene>
    <name evidence="1" type="ORF">RirG_225630</name>
</gene>
<dbReference type="Proteomes" id="UP000022910">
    <property type="component" value="Unassembled WGS sequence"/>
</dbReference>
<sequence length="142" mass="16652">METSYSYDFPAFHNYIEREGTSLDEVNNTHSPTSLRIGLEFESWNNVDMELIHCTQQIEFVWIKIRKVISKDRTTSVSFACDRSGIYKPKKIQIGSHQLKETFDEVQFYTIVANIDAAVQRQLLEARYPDKFFFRDLSNAIQ</sequence>